<keyword evidence="6" id="KW-1185">Reference proteome</keyword>
<dbReference type="SUPFAM" id="SSF52540">
    <property type="entry name" value="P-loop containing nucleoside triphosphate hydrolases"/>
    <property type="match status" value="1"/>
</dbReference>
<dbReference type="EC" id="2.8.2.-" evidence="3"/>
<feature type="domain" description="Sulfotransferase" evidence="4">
    <location>
        <begin position="65"/>
        <end position="324"/>
    </location>
</feature>
<evidence type="ECO:0000259" key="4">
    <source>
        <dbReference type="Pfam" id="PF00685"/>
    </source>
</evidence>
<evidence type="ECO:0000256" key="3">
    <source>
        <dbReference type="RuleBase" id="RU361155"/>
    </source>
</evidence>
<keyword evidence="2 3" id="KW-0808">Transferase</keyword>
<proteinExistence type="inferred from homology"/>
<gene>
    <name evidence="5" type="ORF">ACH5RR_025131</name>
</gene>
<dbReference type="PANTHER" id="PTHR11783">
    <property type="entry name" value="SULFOTRANSFERASE SULT"/>
    <property type="match status" value="1"/>
</dbReference>
<dbReference type="Gene3D" id="3.40.50.300">
    <property type="entry name" value="P-loop containing nucleotide triphosphate hydrolases"/>
    <property type="match status" value="1"/>
</dbReference>
<protein>
    <recommendedName>
        <fullName evidence="3">Sulfotransferase</fullName>
        <ecNumber evidence="3">2.8.2.-</ecNumber>
    </recommendedName>
</protein>
<evidence type="ECO:0000256" key="2">
    <source>
        <dbReference type="ARBA" id="ARBA00022679"/>
    </source>
</evidence>
<dbReference type="Pfam" id="PF00685">
    <property type="entry name" value="Sulfotransfer_1"/>
    <property type="match status" value="1"/>
</dbReference>
<dbReference type="AlphaFoldDB" id="A0ABD2YYQ7"/>
<dbReference type="InterPro" id="IPR027417">
    <property type="entry name" value="P-loop_NTPase"/>
</dbReference>
<dbReference type="Proteomes" id="UP001630127">
    <property type="component" value="Unassembled WGS sequence"/>
</dbReference>
<organism evidence="5 6">
    <name type="scientific">Cinchona calisaya</name>
    <dbReference type="NCBI Taxonomy" id="153742"/>
    <lineage>
        <taxon>Eukaryota</taxon>
        <taxon>Viridiplantae</taxon>
        <taxon>Streptophyta</taxon>
        <taxon>Embryophyta</taxon>
        <taxon>Tracheophyta</taxon>
        <taxon>Spermatophyta</taxon>
        <taxon>Magnoliopsida</taxon>
        <taxon>eudicotyledons</taxon>
        <taxon>Gunneridae</taxon>
        <taxon>Pentapetalae</taxon>
        <taxon>asterids</taxon>
        <taxon>lamiids</taxon>
        <taxon>Gentianales</taxon>
        <taxon>Rubiaceae</taxon>
        <taxon>Cinchonoideae</taxon>
        <taxon>Cinchoneae</taxon>
        <taxon>Cinchona</taxon>
    </lineage>
</organism>
<comment type="similarity">
    <text evidence="1 3">Belongs to the sulfotransferase 1 family.</text>
</comment>
<accession>A0ABD2YYQ7</accession>
<dbReference type="InterPro" id="IPR000863">
    <property type="entry name" value="Sulfotransferase_dom"/>
</dbReference>
<sequence>MGKSEVILDSNISELQEKWDDQYFQELPREKSFSGNLMFKHDGFWCAEKVFHPIISFQKHFKSEDSDILLATLPKAGTTWLKAIVFSIVHRNDCTVDKSPLINSNPHALVPFEYQVYGKRENPDLRSAPGPLILSTHIPHNALPRSIFDTKCKIIYLCRNPLDQFISQWHFIQQIDVEENKPIALDKAFELFLQGKEYFGPFWDQILGYWKASFKNPEKVLFLKYEDLKRDTINQVRNIAKFLELPFSIEEEKNGLIEDITKLCGFESLKNMDGNKPDKVQPGLQIKNSSFFRKGEVGDWVNYLTPDMVSRGASLIEEKFGESGLKFDFV</sequence>
<reference evidence="5 6" key="1">
    <citation type="submission" date="2024-11" db="EMBL/GenBank/DDBJ databases">
        <title>A near-complete genome assembly of Cinchona calisaya.</title>
        <authorList>
            <person name="Lian D.C."/>
            <person name="Zhao X.W."/>
            <person name="Wei L."/>
        </authorList>
    </citation>
    <scope>NUCLEOTIDE SEQUENCE [LARGE SCALE GENOMIC DNA]</scope>
    <source>
        <tissue evidence="5">Nenye</tissue>
    </source>
</reference>
<evidence type="ECO:0000313" key="5">
    <source>
        <dbReference type="EMBL" id="KAL3512414.1"/>
    </source>
</evidence>
<dbReference type="GO" id="GO:0016740">
    <property type="term" value="F:transferase activity"/>
    <property type="evidence" value="ECO:0007669"/>
    <property type="project" value="UniProtKB-KW"/>
</dbReference>
<dbReference type="EMBL" id="JBJUIK010000011">
    <property type="protein sequence ID" value="KAL3512414.1"/>
    <property type="molecule type" value="Genomic_DNA"/>
</dbReference>
<comment type="caution">
    <text evidence="5">The sequence shown here is derived from an EMBL/GenBank/DDBJ whole genome shotgun (WGS) entry which is preliminary data.</text>
</comment>
<evidence type="ECO:0000313" key="6">
    <source>
        <dbReference type="Proteomes" id="UP001630127"/>
    </source>
</evidence>
<evidence type="ECO:0000256" key="1">
    <source>
        <dbReference type="ARBA" id="ARBA00005771"/>
    </source>
</evidence>
<name>A0ABD2YYQ7_9GENT</name>